<dbReference type="SUPFAM" id="SSF74650">
    <property type="entry name" value="Galactose mutarotase-like"/>
    <property type="match status" value="1"/>
</dbReference>
<accession>A0A4R6NA67</accession>
<dbReference type="PANTHER" id="PTHR11122">
    <property type="entry name" value="APOSPORY-ASSOCIATED PROTEIN C-RELATED"/>
    <property type="match status" value="1"/>
</dbReference>
<dbReference type="InterPro" id="IPR011013">
    <property type="entry name" value="Gal_mutarotase_sf_dom"/>
</dbReference>
<feature type="active site" evidence="5">
    <location>
        <position position="155"/>
    </location>
</feature>
<keyword evidence="3 4" id="KW-0413">Isomerase</keyword>
<evidence type="ECO:0000256" key="5">
    <source>
        <dbReference type="PIRSR" id="PIRSR016020-1"/>
    </source>
</evidence>
<gene>
    <name evidence="6" type="ORF">DFR39_10168</name>
</gene>
<proteinExistence type="inferred from homology"/>
<feature type="active site" evidence="5">
    <location>
        <position position="264"/>
    </location>
</feature>
<dbReference type="EC" id="5.1.3.15" evidence="4"/>
<dbReference type="Gene3D" id="2.70.98.10">
    <property type="match status" value="1"/>
</dbReference>
<dbReference type="CDD" id="cd09020">
    <property type="entry name" value="D-hex-6-P-epi_like"/>
    <property type="match status" value="1"/>
</dbReference>
<comment type="similarity">
    <text evidence="2 4">Belongs to the glucose-6-phosphate 1-epimerase family.</text>
</comment>
<dbReference type="GO" id="GO:0047938">
    <property type="term" value="F:glucose-6-phosphate 1-epimerase activity"/>
    <property type="evidence" value="ECO:0007669"/>
    <property type="project" value="UniProtKB-UniRule"/>
</dbReference>
<evidence type="ECO:0000256" key="1">
    <source>
        <dbReference type="ARBA" id="ARBA00001096"/>
    </source>
</evidence>
<evidence type="ECO:0000256" key="4">
    <source>
        <dbReference type="PIRNR" id="PIRNR016020"/>
    </source>
</evidence>
<protein>
    <recommendedName>
        <fullName evidence="4">Putative glucose-6-phosphate 1-epimerase</fullName>
        <ecNumber evidence="4">5.1.3.15</ecNumber>
    </recommendedName>
</protein>
<evidence type="ECO:0000313" key="7">
    <source>
        <dbReference type="Proteomes" id="UP000295357"/>
    </source>
</evidence>
<dbReference type="Pfam" id="PF01263">
    <property type="entry name" value="Aldose_epim"/>
    <property type="match status" value="1"/>
</dbReference>
<dbReference type="InterPro" id="IPR025532">
    <property type="entry name" value="G6P_1-epimerase"/>
</dbReference>
<dbReference type="PANTHER" id="PTHR11122:SF13">
    <property type="entry name" value="GLUCOSE-6-PHOSPHATE 1-EPIMERASE"/>
    <property type="match status" value="1"/>
</dbReference>
<comment type="catalytic activity">
    <reaction evidence="1">
        <text>alpha-D-glucose 6-phosphate = beta-D-glucose 6-phosphate</text>
        <dbReference type="Rhea" id="RHEA:16249"/>
        <dbReference type="ChEBI" id="CHEBI:58225"/>
        <dbReference type="ChEBI" id="CHEBI:58247"/>
        <dbReference type="EC" id="5.1.3.15"/>
    </reaction>
</comment>
<dbReference type="GO" id="GO:0005975">
    <property type="term" value="P:carbohydrate metabolic process"/>
    <property type="evidence" value="ECO:0007669"/>
    <property type="project" value="InterPro"/>
</dbReference>
<dbReference type="OrthoDB" id="9790727at2"/>
<dbReference type="GO" id="GO:0030246">
    <property type="term" value="F:carbohydrate binding"/>
    <property type="evidence" value="ECO:0007669"/>
    <property type="project" value="UniProtKB-UniRule"/>
</dbReference>
<sequence>MATPIALTRYQGLEALELLAPDGARAILLLHGAHLVSWTPAGGEEQLYLSPQSAFATGQAIRGGVPVCFPQFAARGPLKKHGFARTKPWQLVSAEVGDDDALAVLRLTDDAASRMVWPHGFEAELSVRVAGQTLELELACENTGESAFEFTTALHSYLRVGAMGDASLSGLAGLHYLDSVSGQTQRQRSDLLLPGSPGLEDLDRIYYQVASPLLLTEQGEGEPRRLEIRQQGFADAVVWNPGAAKCAELADMPAGGYEHMLCVEAAAIEHPISLAPGESWVGLQSLTLLAPAISG</sequence>
<dbReference type="InterPro" id="IPR008183">
    <property type="entry name" value="Aldose_1/G6P_1-epimerase"/>
</dbReference>
<evidence type="ECO:0000313" key="6">
    <source>
        <dbReference type="EMBL" id="TDP12596.1"/>
    </source>
</evidence>
<keyword evidence="7" id="KW-1185">Reference proteome</keyword>
<evidence type="ECO:0000256" key="3">
    <source>
        <dbReference type="ARBA" id="ARBA00023235"/>
    </source>
</evidence>
<dbReference type="InterPro" id="IPR014718">
    <property type="entry name" value="GH-type_carb-bd"/>
</dbReference>
<name>A0A4R6NA67_9BURK</name>
<dbReference type="RefSeq" id="WP_133601549.1">
    <property type="nucleotide sequence ID" value="NZ_JAUFPJ010000005.1"/>
</dbReference>
<organism evidence="6 7">
    <name type="scientific">Roseateles asaccharophilus</name>
    <dbReference type="NCBI Taxonomy" id="582607"/>
    <lineage>
        <taxon>Bacteria</taxon>
        <taxon>Pseudomonadati</taxon>
        <taxon>Pseudomonadota</taxon>
        <taxon>Betaproteobacteria</taxon>
        <taxon>Burkholderiales</taxon>
        <taxon>Sphaerotilaceae</taxon>
        <taxon>Roseateles</taxon>
    </lineage>
</organism>
<dbReference type="AlphaFoldDB" id="A0A4R6NA67"/>
<dbReference type="EMBL" id="SNXE01000001">
    <property type="protein sequence ID" value="TDP12596.1"/>
    <property type="molecule type" value="Genomic_DNA"/>
</dbReference>
<dbReference type="Proteomes" id="UP000295357">
    <property type="component" value="Unassembled WGS sequence"/>
</dbReference>
<reference evidence="6 7" key="1">
    <citation type="submission" date="2019-03" db="EMBL/GenBank/DDBJ databases">
        <title>Genomic Encyclopedia of Type Strains, Phase IV (KMG-IV): sequencing the most valuable type-strain genomes for metagenomic binning, comparative biology and taxonomic classification.</title>
        <authorList>
            <person name="Goeker M."/>
        </authorList>
    </citation>
    <scope>NUCLEOTIDE SEQUENCE [LARGE SCALE GENOMIC DNA]</scope>
    <source>
        <strain evidence="6 7">DSM 25082</strain>
    </source>
</reference>
<dbReference type="GO" id="GO:0005737">
    <property type="term" value="C:cytoplasm"/>
    <property type="evidence" value="ECO:0007669"/>
    <property type="project" value="TreeGrafter"/>
</dbReference>
<dbReference type="PIRSF" id="PIRSF016020">
    <property type="entry name" value="PHexose_mutarotase"/>
    <property type="match status" value="1"/>
</dbReference>
<comment type="caution">
    <text evidence="6">The sequence shown here is derived from an EMBL/GenBank/DDBJ whole genome shotgun (WGS) entry which is preliminary data.</text>
</comment>
<evidence type="ECO:0000256" key="2">
    <source>
        <dbReference type="ARBA" id="ARBA00005866"/>
    </source>
</evidence>